<proteinExistence type="inferred from homology"/>
<evidence type="ECO:0000313" key="11">
    <source>
        <dbReference type="EMBL" id="SUZ90173.1"/>
    </source>
</evidence>
<dbReference type="AlphaFoldDB" id="A0A381RMG7"/>
<accession>A0A381RMG7</accession>
<dbReference type="Pfam" id="PF03786">
    <property type="entry name" value="UxuA"/>
    <property type="match status" value="1"/>
</dbReference>
<evidence type="ECO:0000256" key="2">
    <source>
        <dbReference type="ARBA" id="ARBA00001936"/>
    </source>
</evidence>
<dbReference type="GO" id="GO:0030145">
    <property type="term" value="F:manganese ion binding"/>
    <property type="evidence" value="ECO:0007669"/>
    <property type="project" value="TreeGrafter"/>
</dbReference>
<reference evidence="11" key="1">
    <citation type="submission" date="2018-05" db="EMBL/GenBank/DDBJ databases">
        <authorList>
            <person name="Lanie J.A."/>
            <person name="Ng W.-L."/>
            <person name="Kazmierczak K.M."/>
            <person name="Andrzejewski T.M."/>
            <person name="Davidsen T.M."/>
            <person name="Wayne K.J."/>
            <person name="Tettelin H."/>
            <person name="Glass J.I."/>
            <person name="Rusch D."/>
            <person name="Podicherti R."/>
            <person name="Tsui H.-C.T."/>
            <person name="Winkler M.E."/>
        </authorList>
    </citation>
    <scope>NUCLEOTIDE SEQUENCE</scope>
</reference>
<comment type="similarity">
    <text evidence="6">Belongs to the mannonate dehydratase family.</text>
</comment>
<organism evidence="11">
    <name type="scientific">marine metagenome</name>
    <dbReference type="NCBI Taxonomy" id="408172"/>
    <lineage>
        <taxon>unclassified sequences</taxon>
        <taxon>metagenomes</taxon>
        <taxon>ecological metagenomes</taxon>
    </lineage>
</organism>
<keyword evidence="9" id="KW-0464">Manganese</keyword>
<name>A0A381RMG7_9ZZZZ</name>
<evidence type="ECO:0000256" key="4">
    <source>
        <dbReference type="ARBA" id="ARBA00002713"/>
    </source>
</evidence>
<dbReference type="InterPro" id="IPR004628">
    <property type="entry name" value="Man_deHydtase"/>
</dbReference>
<comment type="function">
    <text evidence="4">Catalyzes the dehydration of D-mannonate.</text>
</comment>
<evidence type="ECO:0000256" key="10">
    <source>
        <dbReference type="ARBA" id="ARBA00023239"/>
    </source>
</evidence>
<dbReference type="PANTHER" id="PTHR30387:SF2">
    <property type="entry name" value="MANNONATE DEHYDRATASE"/>
    <property type="match status" value="1"/>
</dbReference>
<dbReference type="EMBL" id="UINC01001873">
    <property type="protein sequence ID" value="SUZ90173.1"/>
    <property type="molecule type" value="Genomic_DNA"/>
</dbReference>
<evidence type="ECO:0000256" key="8">
    <source>
        <dbReference type="ARBA" id="ARBA00023004"/>
    </source>
</evidence>
<evidence type="ECO:0000256" key="9">
    <source>
        <dbReference type="ARBA" id="ARBA00023211"/>
    </source>
</evidence>
<keyword evidence="8" id="KW-0408">Iron</keyword>
<dbReference type="NCBIfam" id="TIGR00695">
    <property type="entry name" value="uxuA"/>
    <property type="match status" value="1"/>
</dbReference>
<evidence type="ECO:0000256" key="5">
    <source>
        <dbReference type="ARBA" id="ARBA00004892"/>
    </source>
</evidence>
<dbReference type="GO" id="GO:0008198">
    <property type="term" value="F:ferrous iron binding"/>
    <property type="evidence" value="ECO:0007669"/>
    <property type="project" value="TreeGrafter"/>
</dbReference>
<sequence>MTPRMKHTWRWYGPNDPVSLKDICQAGAKGIVNALHEVPNGEVWQMSDIKKRKKIIEKSGLTWDVVESLPVHEKIKTRTGNFKHLIENYKLSLTNLANCGVQIVCYNFMPVLDWTRTKLDMKYKDGSYALEFNFDALRAFDLFILKRNGSKNDYSDEEFLKAETYYKLLSNDQKNKLCDNILKGLPGNEQGYSLEAFREILKTYNNINSDQLKKNLVLFLKAIIPHAKKNGILMCIHPDDPPYSLLGLPRVVSKEKDYEYIFDKVPEINNGITFCTGSLGVIKENNLGKIFNNFANRVHFIHLRSTKRDSNGNFYESNHLEGDVDMYEIVSRIIIEQKRRYLNKRKDFNIPMRPDHGHQMLDDIRKKNVNPGYSAIGRLRGLAEIRGLEHGIIKII</sequence>
<comment type="pathway">
    <text evidence="5">Carbohydrate metabolism; pentose and glucuronate interconversion.</text>
</comment>
<protein>
    <recommendedName>
        <fullName evidence="7">mannonate dehydratase</fullName>
        <ecNumber evidence="7">4.2.1.8</ecNumber>
    </recommendedName>
</protein>
<dbReference type="NCBIfam" id="NF003027">
    <property type="entry name" value="PRK03906.1"/>
    <property type="match status" value="1"/>
</dbReference>
<comment type="cofactor">
    <cofactor evidence="3">
        <name>Fe(2+)</name>
        <dbReference type="ChEBI" id="CHEBI:29033"/>
    </cofactor>
</comment>
<comment type="catalytic activity">
    <reaction evidence="1">
        <text>D-mannonate = 2-dehydro-3-deoxy-D-gluconate + H2O</text>
        <dbReference type="Rhea" id="RHEA:20097"/>
        <dbReference type="ChEBI" id="CHEBI:15377"/>
        <dbReference type="ChEBI" id="CHEBI:17767"/>
        <dbReference type="ChEBI" id="CHEBI:57990"/>
        <dbReference type="EC" id="4.2.1.8"/>
    </reaction>
</comment>
<keyword evidence="10" id="KW-0456">Lyase</keyword>
<dbReference type="InterPro" id="IPR036237">
    <property type="entry name" value="Xyl_isomerase-like_sf"/>
</dbReference>
<gene>
    <name evidence="11" type="ORF">METZ01_LOCUS43027</name>
</gene>
<dbReference type="HAMAP" id="MF_00106">
    <property type="entry name" value="UxuA"/>
    <property type="match status" value="1"/>
</dbReference>
<evidence type="ECO:0000256" key="7">
    <source>
        <dbReference type="ARBA" id="ARBA00012927"/>
    </source>
</evidence>
<evidence type="ECO:0000256" key="6">
    <source>
        <dbReference type="ARBA" id="ARBA00007389"/>
    </source>
</evidence>
<dbReference type="GO" id="GO:0008927">
    <property type="term" value="F:mannonate dehydratase activity"/>
    <property type="evidence" value="ECO:0007669"/>
    <property type="project" value="UniProtKB-EC"/>
</dbReference>
<dbReference type="GO" id="GO:0042840">
    <property type="term" value="P:D-glucuronate catabolic process"/>
    <property type="evidence" value="ECO:0007669"/>
    <property type="project" value="TreeGrafter"/>
</dbReference>
<dbReference type="PIRSF" id="PIRSF016049">
    <property type="entry name" value="Man_dehyd"/>
    <property type="match status" value="1"/>
</dbReference>
<comment type="cofactor">
    <cofactor evidence="2">
        <name>Mn(2+)</name>
        <dbReference type="ChEBI" id="CHEBI:29035"/>
    </cofactor>
</comment>
<dbReference type="EC" id="4.2.1.8" evidence="7"/>
<evidence type="ECO:0000256" key="3">
    <source>
        <dbReference type="ARBA" id="ARBA00001954"/>
    </source>
</evidence>
<dbReference type="PANTHER" id="PTHR30387">
    <property type="entry name" value="MANNONATE DEHYDRATASE"/>
    <property type="match status" value="1"/>
</dbReference>
<evidence type="ECO:0000256" key="1">
    <source>
        <dbReference type="ARBA" id="ARBA00001794"/>
    </source>
</evidence>
<dbReference type="Gene3D" id="3.20.20.150">
    <property type="entry name" value="Divalent-metal-dependent TIM barrel enzymes"/>
    <property type="match status" value="1"/>
</dbReference>
<dbReference type="SUPFAM" id="SSF51658">
    <property type="entry name" value="Xylose isomerase-like"/>
    <property type="match status" value="1"/>
</dbReference>